<gene>
    <name evidence="2" type="primary">OBP13</name>
</gene>
<feature type="chain" id="PRO_5018052038" evidence="1">
    <location>
        <begin position="23"/>
        <end position="143"/>
    </location>
</feature>
<evidence type="ECO:0000256" key="1">
    <source>
        <dbReference type="SAM" id="SignalP"/>
    </source>
</evidence>
<dbReference type="InterPro" id="IPR006170">
    <property type="entry name" value="PBP/GOBP"/>
</dbReference>
<dbReference type="SMART" id="SM00708">
    <property type="entry name" value="PhBP"/>
    <property type="match status" value="1"/>
</dbReference>
<keyword evidence="1" id="KW-0732">Signal</keyword>
<dbReference type="PANTHER" id="PTHR21364">
    <property type="entry name" value="GENERAL ODORANT-BINDING PROTEIN 19A"/>
    <property type="match status" value="1"/>
</dbReference>
<organism evidence="2">
    <name type="scientific">Yemma signatus</name>
    <dbReference type="NCBI Taxonomy" id="300820"/>
    <lineage>
        <taxon>Eukaryota</taxon>
        <taxon>Metazoa</taxon>
        <taxon>Ecdysozoa</taxon>
        <taxon>Arthropoda</taxon>
        <taxon>Hexapoda</taxon>
        <taxon>Insecta</taxon>
        <taxon>Pterygota</taxon>
        <taxon>Neoptera</taxon>
        <taxon>Paraneoptera</taxon>
        <taxon>Hemiptera</taxon>
        <taxon>Heteroptera</taxon>
        <taxon>Panheteroptera</taxon>
        <taxon>Pentatomomorpha</taxon>
        <taxon>Lygaeoidea</taxon>
        <taxon>Berytidae</taxon>
        <taxon>Yemma</taxon>
    </lineage>
</organism>
<dbReference type="SUPFAM" id="SSF47565">
    <property type="entry name" value="Insect pheromone/odorant-binding proteins"/>
    <property type="match status" value="1"/>
</dbReference>
<dbReference type="Gene3D" id="1.10.238.20">
    <property type="entry name" value="Pheromone/general odorant binding protein domain"/>
    <property type="match status" value="1"/>
</dbReference>
<dbReference type="GO" id="GO:0005549">
    <property type="term" value="F:odorant binding"/>
    <property type="evidence" value="ECO:0007669"/>
    <property type="project" value="InterPro"/>
</dbReference>
<feature type="signal peptide" evidence="1">
    <location>
        <begin position="1"/>
        <end position="22"/>
    </location>
</feature>
<dbReference type="InterPro" id="IPR036728">
    <property type="entry name" value="PBP_GOBP_sf"/>
</dbReference>
<accession>A0A3G2GRT9</accession>
<dbReference type="EMBL" id="MG719270">
    <property type="protein sequence ID" value="AYN07354.1"/>
    <property type="molecule type" value="mRNA"/>
</dbReference>
<dbReference type="PANTHER" id="PTHR21364:SF2">
    <property type="entry name" value="GENERAL ODORANT-BINDING PROTEIN 19A"/>
    <property type="match status" value="1"/>
</dbReference>
<dbReference type="CDD" id="cd23992">
    <property type="entry name" value="PBP_GOBP"/>
    <property type="match status" value="1"/>
</dbReference>
<dbReference type="AlphaFoldDB" id="A0A3G2GRT9"/>
<sequence>MSFKLLVLVAFVGASLDLAACGGEMEAKELEVLKICKEKTKATQDAVDKFHKMEEDLDDSKEGKCLISCSLAEFGVMNGEGAIDDGNSMAYIKATFPGHVDKVHKIWTSCQERETLGEDLCEYGHALVKCFNEEVTKEKITKS</sequence>
<proteinExistence type="evidence at transcript level"/>
<dbReference type="Pfam" id="PF01395">
    <property type="entry name" value="PBP_GOBP"/>
    <property type="match status" value="1"/>
</dbReference>
<reference evidence="2" key="1">
    <citation type="submission" date="2017-12" db="EMBL/GenBank/DDBJ databases">
        <authorList>
            <person name="Song Y."/>
        </authorList>
    </citation>
    <scope>NUCLEOTIDE SEQUENCE</scope>
    <source>
        <tissue evidence="2">Antennae</tissue>
    </source>
</reference>
<evidence type="ECO:0000313" key="2">
    <source>
        <dbReference type="EMBL" id="AYN07354.1"/>
    </source>
</evidence>
<protein>
    <submittedName>
        <fullName evidence="2">Odorant-binding protein 13</fullName>
    </submittedName>
</protein>
<name>A0A3G2GRT9_9HEMI</name>